<keyword evidence="6" id="KW-0732">Signal</keyword>
<dbReference type="SMART" id="SM00409">
    <property type="entry name" value="IG"/>
    <property type="match status" value="3"/>
</dbReference>
<keyword evidence="3" id="KW-1015">Disulfide bond</keyword>
<keyword evidence="5" id="KW-0393">Immunoglobulin domain</keyword>
<keyword evidence="2" id="KW-0472">Membrane</keyword>
<name>A0A8J4T4H4_9TREM</name>
<dbReference type="PANTHER" id="PTHR11640:SF31">
    <property type="entry name" value="IRREGULAR CHIASM C-ROUGHEST PROTEIN-RELATED"/>
    <property type="match status" value="1"/>
</dbReference>
<evidence type="ECO:0000256" key="6">
    <source>
        <dbReference type="SAM" id="SignalP"/>
    </source>
</evidence>
<dbReference type="Proteomes" id="UP000748531">
    <property type="component" value="Unassembled WGS sequence"/>
</dbReference>
<accession>A0A8J4T4H4</accession>
<dbReference type="InterPro" id="IPR051275">
    <property type="entry name" value="Cell_adhesion_signaling"/>
</dbReference>
<dbReference type="InterPro" id="IPR036179">
    <property type="entry name" value="Ig-like_dom_sf"/>
</dbReference>
<evidence type="ECO:0000256" key="4">
    <source>
        <dbReference type="ARBA" id="ARBA00023180"/>
    </source>
</evidence>
<feature type="domain" description="Ig-like" evidence="7">
    <location>
        <begin position="159"/>
        <end position="249"/>
    </location>
</feature>
<evidence type="ECO:0000256" key="2">
    <source>
        <dbReference type="ARBA" id="ARBA00023136"/>
    </source>
</evidence>
<sequence>MFVHKLIITLKVLCFILTFKELSCNEPVVTPEVSILNETPSEYTGRIIHYPNKTVEIKGLVGEAVVMQCNVFNMPRDARILWRRDNLLGEQTPEVINDGLMSRDMSRWKVGQGKQQDSVRLEIMSLDITYEGIYTCECQYTGSVESARIQRILRVFAQPAIVHHLSSYNTEADVNNPVVLDCAAEGIPTPFIYWQRTGGPSSIIRNYGTTKNGNQIRFDAVQADDAGEYVCFAESSMGQALWRVQLQVRHSPVVRIYPSEPRQKLNCKLRLFCSFLANPPVTETMVSWSSNQTGAITATTPGRKIQYLNAGLTRHLVLDLESISAADIGQTFTCTATNVFGTASASVVVMESSKEELLINGRHACGCATSWPSNHLSLIGLNVLLLISLQRFLVS</sequence>
<keyword evidence="9" id="KW-1185">Reference proteome</keyword>
<dbReference type="FunFam" id="2.60.40.10:FF:000032">
    <property type="entry name" value="palladin isoform X1"/>
    <property type="match status" value="1"/>
</dbReference>
<proteinExistence type="predicted"/>
<dbReference type="OrthoDB" id="16520at2759"/>
<dbReference type="EMBL" id="LUCH01004965">
    <property type="protein sequence ID" value="KAF5398473.1"/>
    <property type="molecule type" value="Genomic_DNA"/>
</dbReference>
<dbReference type="PROSITE" id="PS50835">
    <property type="entry name" value="IG_LIKE"/>
    <property type="match status" value="3"/>
</dbReference>
<dbReference type="SUPFAM" id="SSF48726">
    <property type="entry name" value="Immunoglobulin"/>
    <property type="match status" value="3"/>
</dbReference>
<keyword evidence="4" id="KW-0325">Glycoprotein</keyword>
<feature type="chain" id="PRO_5035198967" evidence="6">
    <location>
        <begin position="25"/>
        <end position="395"/>
    </location>
</feature>
<gene>
    <name evidence="8" type="ORF">PHET_08653</name>
</gene>
<comment type="caution">
    <text evidence="8">The sequence shown here is derived from an EMBL/GenBank/DDBJ whole genome shotgun (WGS) entry which is preliminary data.</text>
</comment>
<dbReference type="GO" id="GO:0005886">
    <property type="term" value="C:plasma membrane"/>
    <property type="evidence" value="ECO:0007669"/>
    <property type="project" value="TreeGrafter"/>
</dbReference>
<dbReference type="Gene3D" id="2.60.40.10">
    <property type="entry name" value="Immunoglobulins"/>
    <property type="match status" value="3"/>
</dbReference>
<dbReference type="GO" id="GO:0098609">
    <property type="term" value="P:cell-cell adhesion"/>
    <property type="evidence" value="ECO:0007669"/>
    <property type="project" value="TreeGrafter"/>
</dbReference>
<feature type="domain" description="Ig-like" evidence="7">
    <location>
        <begin position="252"/>
        <end position="350"/>
    </location>
</feature>
<reference evidence="8" key="1">
    <citation type="submission" date="2019-05" db="EMBL/GenBank/DDBJ databases">
        <title>Annotation for the trematode Paragonimus heterotremus.</title>
        <authorList>
            <person name="Choi Y.-J."/>
        </authorList>
    </citation>
    <scope>NUCLEOTIDE SEQUENCE</scope>
    <source>
        <strain evidence="8">LC</strain>
    </source>
</reference>
<evidence type="ECO:0000313" key="8">
    <source>
        <dbReference type="EMBL" id="KAF5398473.1"/>
    </source>
</evidence>
<evidence type="ECO:0000256" key="1">
    <source>
        <dbReference type="ARBA" id="ARBA00004479"/>
    </source>
</evidence>
<protein>
    <submittedName>
        <fullName evidence="8">Neural cell adhesion molecule 1</fullName>
    </submittedName>
</protein>
<organism evidence="8 9">
    <name type="scientific">Paragonimus heterotremus</name>
    <dbReference type="NCBI Taxonomy" id="100268"/>
    <lineage>
        <taxon>Eukaryota</taxon>
        <taxon>Metazoa</taxon>
        <taxon>Spiralia</taxon>
        <taxon>Lophotrochozoa</taxon>
        <taxon>Platyhelminthes</taxon>
        <taxon>Trematoda</taxon>
        <taxon>Digenea</taxon>
        <taxon>Plagiorchiida</taxon>
        <taxon>Troglotremata</taxon>
        <taxon>Troglotrematidae</taxon>
        <taxon>Paragonimus</taxon>
    </lineage>
</organism>
<evidence type="ECO:0000256" key="3">
    <source>
        <dbReference type="ARBA" id="ARBA00023157"/>
    </source>
</evidence>
<dbReference type="InterPro" id="IPR003599">
    <property type="entry name" value="Ig_sub"/>
</dbReference>
<dbReference type="SMART" id="SM00408">
    <property type="entry name" value="IGc2"/>
    <property type="match status" value="2"/>
</dbReference>
<dbReference type="InterPro" id="IPR007110">
    <property type="entry name" value="Ig-like_dom"/>
</dbReference>
<comment type="subcellular location">
    <subcellularLocation>
        <location evidence="1">Membrane</location>
        <topology evidence="1">Single-pass type I membrane protein</topology>
    </subcellularLocation>
</comment>
<dbReference type="AlphaFoldDB" id="A0A8J4T4H4"/>
<dbReference type="PANTHER" id="PTHR11640">
    <property type="entry name" value="NEPHRIN"/>
    <property type="match status" value="1"/>
</dbReference>
<evidence type="ECO:0000256" key="5">
    <source>
        <dbReference type="ARBA" id="ARBA00023319"/>
    </source>
</evidence>
<feature type="domain" description="Ig-like" evidence="7">
    <location>
        <begin position="31"/>
        <end position="150"/>
    </location>
</feature>
<dbReference type="Pfam" id="PF13927">
    <property type="entry name" value="Ig_3"/>
    <property type="match status" value="1"/>
</dbReference>
<dbReference type="InterPro" id="IPR003598">
    <property type="entry name" value="Ig_sub2"/>
</dbReference>
<dbReference type="InterPro" id="IPR013783">
    <property type="entry name" value="Ig-like_fold"/>
</dbReference>
<evidence type="ECO:0000313" key="9">
    <source>
        <dbReference type="Proteomes" id="UP000748531"/>
    </source>
</evidence>
<feature type="signal peptide" evidence="6">
    <location>
        <begin position="1"/>
        <end position="24"/>
    </location>
</feature>
<evidence type="ECO:0000259" key="7">
    <source>
        <dbReference type="PROSITE" id="PS50835"/>
    </source>
</evidence>
<dbReference type="GO" id="GO:0005911">
    <property type="term" value="C:cell-cell junction"/>
    <property type="evidence" value="ECO:0007669"/>
    <property type="project" value="TreeGrafter"/>
</dbReference>
<dbReference type="GO" id="GO:0050839">
    <property type="term" value="F:cell adhesion molecule binding"/>
    <property type="evidence" value="ECO:0007669"/>
    <property type="project" value="TreeGrafter"/>
</dbReference>